<evidence type="ECO:0000313" key="8">
    <source>
        <dbReference type="EMBL" id="MFC5068783.1"/>
    </source>
</evidence>
<dbReference type="Pfam" id="PF03601">
    <property type="entry name" value="Cons_hypoth698"/>
    <property type="match status" value="1"/>
</dbReference>
<dbReference type="EMBL" id="JBHSJF010000006">
    <property type="protein sequence ID" value="MFC5068783.1"/>
    <property type="molecule type" value="Genomic_DNA"/>
</dbReference>
<organism evidence="8 9">
    <name type="scientific">Flaviflagellibacter deserti</name>
    <dbReference type="NCBI Taxonomy" id="2267266"/>
    <lineage>
        <taxon>Bacteria</taxon>
        <taxon>Pseudomonadati</taxon>
        <taxon>Pseudomonadota</taxon>
        <taxon>Alphaproteobacteria</taxon>
        <taxon>Hyphomicrobiales</taxon>
        <taxon>Flaviflagellibacter</taxon>
    </lineage>
</organism>
<feature type="transmembrane region" description="Helical" evidence="7">
    <location>
        <begin position="229"/>
        <end position="247"/>
    </location>
</feature>
<keyword evidence="9" id="KW-1185">Reference proteome</keyword>
<dbReference type="Proteomes" id="UP001595796">
    <property type="component" value="Unassembled WGS sequence"/>
</dbReference>
<sequence>MAIADHASDVRTGTGNALPGLILCVAVACAAAMLSAIETAILGRAWLDALPVAIILGVVIRSSIRLGRRFDRGICISSKTVLEIAVVLLGASIDPAAALAAGPMLLLGIVLVVGLSIPLSYGVGRLLGLKSTLAMLIACGNSICGNSAIAATAPVIHAEGRDVACSIAFTAILGVAGVLLLPLLVPALGWSANQYGVFAGLTVYAVPQVLAATAPVSAASLQIGTLVKLVRVLMLGPVIATLGLLYREKEQRRPDLAHLLPWFIAGFLVMLAARSFGFIPEGALPVLSGISSALAVISMAGLGLSADIRSLTRVGGRVLAAAILSLGIIGVLSYGLIVLLGID</sequence>
<evidence type="ECO:0000313" key="9">
    <source>
        <dbReference type="Proteomes" id="UP001595796"/>
    </source>
</evidence>
<protein>
    <submittedName>
        <fullName evidence="8">YeiH family protein</fullName>
    </submittedName>
</protein>
<evidence type="ECO:0000256" key="6">
    <source>
        <dbReference type="ARBA" id="ARBA00023136"/>
    </source>
</evidence>
<evidence type="ECO:0000256" key="2">
    <source>
        <dbReference type="ARBA" id="ARBA00007977"/>
    </source>
</evidence>
<comment type="similarity">
    <text evidence="2">Belongs to the UPF0324 family.</text>
</comment>
<feature type="transmembrane region" description="Helical" evidence="7">
    <location>
        <begin position="17"/>
        <end position="37"/>
    </location>
</feature>
<feature type="transmembrane region" description="Helical" evidence="7">
    <location>
        <begin position="43"/>
        <end position="61"/>
    </location>
</feature>
<feature type="transmembrane region" description="Helical" evidence="7">
    <location>
        <begin position="133"/>
        <end position="157"/>
    </location>
</feature>
<evidence type="ECO:0000256" key="7">
    <source>
        <dbReference type="SAM" id="Phobius"/>
    </source>
</evidence>
<dbReference type="PANTHER" id="PTHR30106">
    <property type="entry name" value="INNER MEMBRANE PROTEIN YEIH-RELATED"/>
    <property type="match status" value="1"/>
</dbReference>
<evidence type="ECO:0000256" key="3">
    <source>
        <dbReference type="ARBA" id="ARBA00022475"/>
    </source>
</evidence>
<dbReference type="RefSeq" id="WP_114956031.1">
    <property type="nucleotide sequence ID" value="NZ_JBHSJF010000006.1"/>
</dbReference>
<accession>A0ABV9Z1L6</accession>
<evidence type="ECO:0000256" key="5">
    <source>
        <dbReference type="ARBA" id="ARBA00022989"/>
    </source>
</evidence>
<evidence type="ECO:0000256" key="4">
    <source>
        <dbReference type="ARBA" id="ARBA00022692"/>
    </source>
</evidence>
<feature type="transmembrane region" description="Helical" evidence="7">
    <location>
        <begin position="73"/>
        <end position="93"/>
    </location>
</feature>
<dbReference type="PANTHER" id="PTHR30106:SF2">
    <property type="entry name" value="UPF0324 INNER MEMBRANE PROTEIN YEIH"/>
    <property type="match status" value="1"/>
</dbReference>
<proteinExistence type="inferred from homology"/>
<reference evidence="9" key="1">
    <citation type="journal article" date="2019" name="Int. J. Syst. Evol. Microbiol.">
        <title>The Global Catalogue of Microorganisms (GCM) 10K type strain sequencing project: providing services to taxonomists for standard genome sequencing and annotation.</title>
        <authorList>
            <consortium name="The Broad Institute Genomics Platform"/>
            <consortium name="The Broad Institute Genome Sequencing Center for Infectious Disease"/>
            <person name="Wu L."/>
            <person name="Ma J."/>
        </authorList>
    </citation>
    <scope>NUCLEOTIDE SEQUENCE [LARGE SCALE GENOMIC DNA]</scope>
    <source>
        <strain evidence="9">CGMCC 1.16444</strain>
    </source>
</reference>
<feature type="transmembrane region" description="Helical" evidence="7">
    <location>
        <begin position="259"/>
        <end position="279"/>
    </location>
</feature>
<keyword evidence="3" id="KW-1003">Cell membrane</keyword>
<keyword evidence="4 7" id="KW-0812">Transmembrane</keyword>
<dbReference type="InterPro" id="IPR018383">
    <property type="entry name" value="UPF0324_pro"/>
</dbReference>
<evidence type="ECO:0000256" key="1">
    <source>
        <dbReference type="ARBA" id="ARBA00004651"/>
    </source>
</evidence>
<feature type="transmembrane region" description="Helical" evidence="7">
    <location>
        <begin position="318"/>
        <end position="342"/>
    </location>
</feature>
<keyword evidence="5 7" id="KW-1133">Transmembrane helix</keyword>
<feature type="transmembrane region" description="Helical" evidence="7">
    <location>
        <begin position="163"/>
        <end position="185"/>
    </location>
</feature>
<feature type="transmembrane region" description="Helical" evidence="7">
    <location>
        <begin position="285"/>
        <end position="306"/>
    </location>
</feature>
<feature type="transmembrane region" description="Helical" evidence="7">
    <location>
        <begin position="197"/>
        <end position="223"/>
    </location>
</feature>
<gene>
    <name evidence="8" type="ORF">ACFPFW_12260</name>
</gene>
<comment type="subcellular location">
    <subcellularLocation>
        <location evidence="1">Cell membrane</location>
        <topology evidence="1">Multi-pass membrane protein</topology>
    </subcellularLocation>
</comment>
<name>A0ABV9Z1L6_9HYPH</name>
<keyword evidence="6 7" id="KW-0472">Membrane</keyword>
<feature type="transmembrane region" description="Helical" evidence="7">
    <location>
        <begin position="99"/>
        <end position="121"/>
    </location>
</feature>
<comment type="caution">
    <text evidence="8">The sequence shown here is derived from an EMBL/GenBank/DDBJ whole genome shotgun (WGS) entry which is preliminary data.</text>
</comment>